<dbReference type="GO" id="GO:0005829">
    <property type="term" value="C:cytosol"/>
    <property type="evidence" value="ECO:0007669"/>
    <property type="project" value="TreeGrafter"/>
</dbReference>
<reference evidence="6" key="1">
    <citation type="submission" date="2023-01" db="EMBL/GenBank/DDBJ databases">
        <authorList>
            <person name="Van Ghelder C."/>
            <person name="Rancurel C."/>
        </authorList>
    </citation>
    <scope>NUCLEOTIDE SEQUENCE</scope>
    <source>
        <strain evidence="6">CNCM I-4278</strain>
    </source>
</reference>
<dbReference type="GO" id="GO:0033554">
    <property type="term" value="P:cellular response to stress"/>
    <property type="evidence" value="ECO:0007669"/>
    <property type="project" value="TreeGrafter"/>
</dbReference>
<dbReference type="InterPro" id="IPR000866">
    <property type="entry name" value="AhpC/TSA"/>
</dbReference>
<keyword evidence="4" id="KW-1133">Transmembrane helix</keyword>
<feature type="compositionally biased region" description="Polar residues" evidence="3">
    <location>
        <begin position="324"/>
        <end position="354"/>
    </location>
</feature>
<dbReference type="InterPro" id="IPR050217">
    <property type="entry name" value="Peroxiredoxin"/>
</dbReference>
<dbReference type="GO" id="GO:0006979">
    <property type="term" value="P:response to oxidative stress"/>
    <property type="evidence" value="ECO:0007669"/>
    <property type="project" value="TreeGrafter"/>
</dbReference>
<dbReference type="GO" id="GO:0008379">
    <property type="term" value="F:thioredoxin peroxidase activity"/>
    <property type="evidence" value="ECO:0007669"/>
    <property type="project" value="TreeGrafter"/>
</dbReference>
<dbReference type="GO" id="GO:0042744">
    <property type="term" value="P:hydrogen peroxide catabolic process"/>
    <property type="evidence" value="ECO:0007669"/>
    <property type="project" value="TreeGrafter"/>
</dbReference>
<dbReference type="Proteomes" id="UP001152607">
    <property type="component" value="Unassembled WGS sequence"/>
</dbReference>
<evidence type="ECO:0000313" key="6">
    <source>
        <dbReference type="EMBL" id="CAI6337268.1"/>
    </source>
</evidence>
<gene>
    <name evidence="6" type="ORF">PDIGIT_LOCUS10378</name>
</gene>
<accession>A0A9W4UIM3</accession>
<evidence type="ECO:0000313" key="7">
    <source>
        <dbReference type="Proteomes" id="UP001152607"/>
    </source>
</evidence>
<organism evidence="6 7">
    <name type="scientific">Periconia digitata</name>
    <dbReference type="NCBI Taxonomy" id="1303443"/>
    <lineage>
        <taxon>Eukaryota</taxon>
        <taxon>Fungi</taxon>
        <taxon>Dikarya</taxon>
        <taxon>Ascomycota</taxon>
        <taxon>Pezizomycotina</taxon>
        <taxon>Dothideomycetes</taxon>
        <taxon>Pleosporomycetidae</taxon>
        <taxon>Pleosporales</taxon>
        <taxon>Massarineae</taxon>
        <taxon>Periconiaceae</taxon>
        <taxon>Periconia</taxon>
    </lineage>
</organism>
<evidence type="ECO:0000259" key="5">
    <source>
        <dbReference type="PROSITE" id="PS51352"/>
    </source>
</evidence>
<feature type="region of interest" description="Disordered" evidence="3">
    <location>
        <begin position="451"/>
        <end position="521"/>
    </location>
</feature>
<feature type="compositionally biased region" description="Pro residues" evidence="3">
    <location>
        <begin position="457"/>
        <end position="470"/>
    </location>
</feature>
<dbReference type="Pfam" id="PF00578">
    <property type="entry name" value="AhpC-TSA"/>
    <property type="match status" value="1"/>
</dbReference>
<feature type="region of interest" description="Disordered" evidence="3">
    <location>
        <begin position="283"/>
        <end position="302"/>
    </location>
</feature>
<dbReference type="GO" id="GO:0045454">
    <property type="term" value="P:cell redox homeostasis"/>
    <property type="evidence" value="ECO:0007669"/>
    <property type="project" value="TreeGrafter"/>
</dbReference>
<feature type="region of interest" description="Disordered" evidence="3">
    <location>
        <begin position="539"/>
        <end position="574"/>
    </location>
</feature>
<sequence>MGQLGKVQIGQKAPDFHCDAVIEGVIEEVSLATYISPAHRAWLILLFIPAAFSFVCPTEVLAFQNCLEEFKDRNCEVVFVSVDTKHSLWHWQNVPRQYGGLGQVGIPLLSDANHRMSRDYGVLVEEEGVCLRGMFILDEDTVVQQVTLNNLTVGRSVLEALRLLEAFQAVAKHGVLCPIDWKPSGNTADTISTISNTLTESYEDRLENLKREFGNGVVVTDLDAKHKREDEVKSTIERDEIVPSSGAIDGKSLLRRKSQSESIAPSVRSVDGHLTTVSIYGDGNVEGYNTPSPPPTKKVNDCLPRGLVVSTKSSHAGLREHSLSAPSSSNATPLPTPNTADIPTQQSRINSMATTARHARGHHSTAPSAPSAPLNRPSTTNTIATNNSVQPNSPITTNQNHTHLRHLTQQRNTYETCRGSHVVLEFADPTSSPSTLNINGQQIAIPATAATKIGGHPNPPSSTSPLPSIPPASLAQYHSTSSTHSLGSRSATSSPALSRQTTSVHPRSPLQDQGGQGSSQTRLQATFEAIKKMSAGLSSPRIDFGTRRSAHASGSGSGSAVGSGVTVEVEGPKTPGYFDVVVDGE</sequence>
<dbReference type="InterPro" id="IPR013766">
    <property type="entry name" value="Thioredoxin_domain"/>
</dbReference>
<feature type="domain" description="Thioredoxin" evidence="5">
    <location>
        <begin position="7"/>
        <end position="169"/>
    </location>
</feature>
<keyword evidence="2" id="KW-0560">Oxidoreductase</keyword>
<keyword evidence="4" id="KW-0812">Transmembrane</keyword>
<keyword evidence="7" id="KW-1185">Reference proteome</keyword>
<feature type="compositionally biased region" description="Low complexity" evidence="3">
    <location>
        <begin position="479"/>
        <end position="494"/>
    </location>
</feature>
<keyword evidence="4" id="KW-0472">Membrane</keyword>
<comment type="similarity">
    <text evidence="1">Belongs to the peroxiredoxin family. AhpC/Prx1 subfamily.</text>
</comment>
<feature type="region of interest" description="Disordered" evidence="3">
    <location>
        <begin position="311"/>
        <end position="399"/>
    </location>
</feature>
<proteinExistence type="inferred from homology"/>
<dbReference type="PROSITE" id="PS51352">
    <property type="entry name" value="THIOREDOXIN_2"/>
    <property type="match status" value="1"/>
</dbReference>
<dbReference type="Gene3D" id="3.40.30.10">
    <property type="entry name" value="Glutaredoxin"/>
    <property type="match status" value="1"/>
</dbReference>
<dbReference type="OrthoDB" id="185659at2759"/>
<dbReference type="EMBL" id="CAOQHR010000007">
    <property type="protein sequence ID" value="CAI6337268.1"/>
    <property type="molecule type" value="Genomic_DNA"/>
</dbReference>
<dbReference type="CDD" id="cd03015">
    <property type="entry name" value="PRX_Typ2cys"/>
    <property type="match status" value="1"/>
</dbReference>
<feature type="transmembrane region" description="Helical" evidence="4">
    <location>
        <begin position="41"/>
        <end position="63"/>
    </location>
</feature>
<evidence type="ECO:0000256" key="3">
    <source>
        <dbReference type="SAM" id="MobiDB-lite"/>
    </source>
</evidence>
<evidence type="ECO:0000256" key="4">
    <source>
        <dbReference type="SAM" id="Phobius"/>
    </source>
</evidence>
<feature type="compositionally biased region" description="Polar residues" evidence="3">
    <location>
        <begin position="495"/>
        <end position="521"/>
    </location>
</feature>
<comment type="caution">
    <text evidence="6">The sequence shown here is derived from an EMBL/GenBank/DDBJ whole genome shotgun (WGS) entry which is preliminary data.</text>
</comment>
<protein>
    <recommendedName>
        <fullName evidence="5">Thioredoxin domain-containing protein</fullName>
    </recommendedName>
</protein>
<dbReference type="SUPFAM" id="SSF52833">
    <property type="entry name" value="Thioredoxin-like"/>
    <property type="match status" value="1"/>
</dbReference>
<evidence type="ECO:0000256" key="1">
    <source>
        <dbReference type="ARBA" id="ARBA00009796"/>
    </source>
</evidence>
<feature type="compositionally biased region" description="Polar residues" evidence="3">
    <location>
        <begin position="376"/>
        <end position="399"/>
    </location>
</feature>
<dbReference type="PANTHER" id="PTHR10681:SF128">
    <property type="entry name" value="THIOREDOXIN-DEPENDENT PEROXIDE REDUCTASE, MITOCHONDRIAL"/>
    <property type="match status" value="1"/>
</dbReference>
<dbReference type="AlphaFoldDB" id="A0A9W4UIM3"/>
<name>A0A9W4UIM3_9PLEO</name>
<evidence type="ECO:0000256" key="2">
    <source>
        <dbReference type="ARBA" id="ARBA00023002"/>
    </source>
</evidence>
<dbReference type="PANTHER" id="PTHR10681">
    <property type="entry name" value="THIOREDOXIN PEROXIDASE"/>
    <property type="match status" value="1"/>
</dbReference>
<dbReference type="InterPro" id="IPR036249">
    <property type="entry name" value="Thioredoxin-like_sf"/>
</dbReference>